<accession>F2D6F3</accession>
<dbReference type="EMBL" id="AK359465">
    <property type="protein sequence ID" value="BAJ90674.1"/>
    <property type="molecule type" value="mRNA"/>
</dbReference>
<proteinExistence type="evidence at transcript level"/>
<name>F2D6F3_HORVV</name>
<reference evidence="1" key="1">
    <citation type="journal article" date="2011" name="Plant Physiol.">
        <title>Comprehensive sequence analysis of 24,783 barley full-length cDNAs derived from 12 clone libraries.</title>
        <authorList>
            <person name="Matsumoto T."/>
            <person name="Tanaka T."/>
            <person name="Sakai H."/>
            <person name="Amano N."/>
            <person name="Kanamori H."/>
            <person name="Kurita K."/>
            <person name="Kikuta A."/>
            <person name="Kamiya K."/>
            <person name="Yamamoto M."/>
            <person name="Ikawa H."/>
            <person name="Fujii N."/>
            <person name="Hori K."/>
            <person name="Itoh T."/>
            <person name="Sato K."/>
        </authorList>
    </citation>
    <scope>NUCLEOTIDE SEQUENCE</scope>
    <source>
        <tissue evidence="1">Shoot</tissue>
    </source>
</reference>
<organism evidence="1">
    <name type="scientific">Hordeum vulgare subsp. vulgare</name>
    <name type="common">Domesticated barley</name>
    <dbReference type="NCBI Taxonomy" id="112509"/>
    <lineage>
        <taxon>Eukaryota</taxon>
        <taxon>Viridiplantae</taxon>
        <taxon>Streptophyta</taxon>
        <taxon>Embryophyta</taxon>
        <taxon>Tracheophyta</taxon>
        <taxon>Spermatophyta</taxon>
        <taxon>Magnoliopsida</taxon>
        <taxon>Liliopsida</taxon>
        <taxon>Poales</taxon>
        <taxon>Poaceae</taxon>
        <taxon>BOP clade</taxon>
        <taxon>Pooideae</taxon>
        <taxon>Triticodae</taxon>
        <taxon>Triticeae</taxon>
        <taxon>Hordeinae</taxon>
        <taxon>Hordeum</taxon>
    </lineage>
</organism>
<sequence length="71" mass="7853">MSVFMILVVNTDARVISWAGMHGDCLPTVVIRRGATNVQECKGRWAHDPCALRMYTVKLSSVLSLGRETTC</sequence>
<protein>
    <submittedName>
        <fullName evidence="1">Predicted protein</fullName>
    </submittedName>
</protein>
<dbReference type="AlphaFoldDB" id="F2D6F3"/>
<evidence type="ECO:0000313" key="1">
    <source>
        <dbReference type="EMBL" id="BAJ90674.1"/>
    </source>
</evidence>